<dbReference type="EMBL" id="CP059488">
    <property type="protein sequence ID" value="QQD73089.1"/>
    <property type="molecule type" value="Genomic_DNA"/>
</dbReference>
<sequence>MGVRPSTRPSWFTSWSMASHGPCASVETEIGRTLTSGIVEMVEDVR</sequence>
<reference evidence="1 2" key="1">
    <citation type="submission" date="2020-07" db="EMBL/GenBank/DDBJ databases">
        <title>Complete genome sequence analysis of Acidithiobacillus ferrivorans XJFY6S-08 reveals extreme environmental adaptation to alpine acid mine drainage.</title>
        <authorList>
            <person name="Yan L."/>
            <person name="Ni Y."/>
        </authorList>
    </citation>
    <scope>NUCLEOTIDE SEQUENCE [LARGE SCALE GENOMIC DNA]</scope>
    <source>
        <strain evidence="1 2">XJFY6S-08</strain>
    </source>
</reference>
<dbReference type="AlphaFoldDB" id="A0A7T5BH75"/>
<evidence type="ECO:0000313" key="2">
    <source>
        <dbReference type="Proteomes" id="UP000595420"/>
    </source>
</evidence>
<evidence type="ECO:0000313" key="1">
    <source>
        <dbReference type="EMBL" id="QQD73089.1"/>
    </source>
</evidence>
<proteinExistence type="predicted"/>
<name>A0A7T5BH75_9PROT</name>
<accession>A0A7T5BH75</accession>
<dbReference type="RefSeq" id="WP_156103937.1">
    <property type="nucleotide sequence ID" value="NZ_CCCS020000052.1"/>
</dbReference>
<dbReference type="Proteomes" id="UP000595420">
    <property type="component" value="Chromosome"/>
</dbReference>
<gene>
    <name evidence="1" type="ORF">H2515_01755</name>
</gene>
<protein>
    <submittedName>
        <fullName evidence="1">Uncharacterized protein</fullName>
    </submittedName>
</protein>
<organism evidence="1 2">
    <name type="scientific">Acidithiobacillus ferrivorans</name>
    <dbReference type="NCBI Taxonomy" id="160808"/>
    <lineage>
        <taxon>Bacteria</taxon>
        <taxon>Pseudomonadati</taxon>
        <taxon>Pseudomonadota</taxon>
        <taxon>Acidithiobacillia</taxon>
        <taxon>Acidithiobacillales</taxon>
        <taxon>Acidithiobacillaceae</taxon>
        <taxon>Acidithiobacillus</taxon>
    </lineage>
</organism>